<reference evidence="2 3" key="1">
    <citation type="submission" date="2024-04" db="EMBL/GenBank/DDBJ databases">
        <title>Novel genus in family Flammeovirgaceae.</title>
        <authorList>
            <person name="Nguyen T.H."/>
            <person name="Vuong T.Q."/>
            <person name="Le H."/>
            <person name="Kim S.-G."/>
        </authorList>
    </citation>
    <scope>NUCLEOTIDE SEQUENCE [LARGE SCALE GENOMIC DNA]</scope>
    <source>
        <strain evidence="2 3">JCM 23209</strain>
    </source>
</reference>
<dbReference type="EMBL" id="JBDKWZ010000007">
    <property type="protein sequence ID" value="MEN7549037.1"/>
    <property type="molecule type" value="Genomic_DNA"/>
</dbReference>
<dbReference type="Proteomes" id="UP001403385">
    <property type="component" value="Unassembled WGS sequence"/>
</dbReference>
<keyword evidence="1" id="KW-0812">Transmembrane</keyword>
<gene>
    <name evidence="2" type="ORF">AAG747_14025</name>
</gene>
<organism evidence="2 3">
    <name type="scientific">Rapidithrix thailandica</name>
    <dbReference type="NCBI Taxonomy" id="413964"/>
    <lineage>
        <taxon>Bacteria</taxon>
        <taxon>Pseudomonadati</taxon>
        <taxon>Bacteroidota</taxon>
        <taxon>Cytophagia</taxon>
        <taxon>Cytophagales</taxon>
        <taxon>Flammeovirgaceae</taxon>
        <taxon>Rapidithrix</taxon>
    </lineage>
</organism>
<comment type="caution">
    <text evidence="2">The sequence shown here is derived from an EMBL/GenBank/DDBJ whole genome shotgun (WGS) entry which is preliminary data.</text>
</comment>
<keyword evidence="1" id="KW-1133">Transmembrane helix</keyword>
<dbReference type="AlphaFoldDB" id="A0AAW9S6A3"/>
<evidence type="ECO:0000313" key="2">
    <source>
        <dbReference type="EMBL" id="MEN7549037.1"/>
    </source>
</evidence>
<evidence type="ECO:0000313" key="3">
    <source>
        <dbReference type="Proteomes" id="UP001403385"/>
    </source>
</evidence>
<accession>A0AAW9S6A3</accession>
<proteinExistence type="predicted"/>
<feature type="transmembrane region" description="Helical" evidence="1">
    <location>
        <begin position="32"/>
        <end position="51"/>
    </location>
</feature>
<keyword evidence="3" id="KW-1185">Reference proteome</keyword>
<keyword evidence="1" id="KW-0472">Membrane</keyword>
<sequence length="61" mass="6602">MCPDKEPERLLLMVAGLAGGLAGHHIAEHTEFKTAPIWGSFAGAVLAYWLLSKPEEKEADP</sequence>
<evidence type="ECO:0000256" key="1">
    <source>
        <dbReference type="SAM" id="Phobius"/>
    </source>
</evidence>
<name>A0AAW9S6A3_9BACT</name>
<protein>
    <submittedName>
        <fullName evidence="2">Uncharacterized protein</fullName>
    </submittedName>
</protein>
<dbReference type="RefSeq" id="WP_346821809.1">
    <property type="nucleotide sequence ID" value="NZ_JBDKWZ010000007.1"/>
</dbReference>